<dbReference type="UniPathway" id="UPA00035">
    <property type="reaction ID" value="UER00044"/>
</dbReference>
<comment type="subunit">
    <text evidence="2">Tetramer of two alpha and two beta chains.</text>
</comment>
<dbReference type="InterPro" id="IPR011060">
    <property type="entry name" value="RibuloseP-bd_barrel"/>
</dbReference>
<sequence>MAILVSTILNPSSIGVSHRRIGHFFCNVAPAQRFVSMDHLSVVSSTSLTISETFTTLKSQGKVAFIPYICAGDPDLSTTSEALKVLDRCGSDIIELGMPYSDPLADGPVIQAAATRALSKGTKFEGVLSMLRE</sequence>
<keyword evidence="7" id="KW-0456">Lyase</keyword>
<evidence type="ECO:0000256" key="6">
    <source>
        <dbReference type="ARBA" id="ARBA00023141"/>
    </source>
</evidence>
<feature type="non-terminal residue" evidence="9">
    <location>
        <position position="133"/>
    </location>
</feature>
<dbReference type="PROSITE" id="PS00167">
    <property type="entry name" value="TRP_SYNTHASE_ALPHA"/>
    <property type="match status" value="1"/>
</dbReference>
<dbReference type="InterPro" id="IPR018204">
    <property type="entry name" value="Trp_synthase_alpha_AS"/>
</dbReference>
<keyword evidence="10" id="KW-1185">Reference proteome</keyword>
<organism evidence="9 10">
    <name type="scientific">Zostera marina</name>
    <name type="common">Eelgrass</name>
    <dbReference type="NCBI Taxonomy" id="29655"/>
    <lineage>
        <taxon>Eukaryota</taxon>
        <taxon>Viridiplantae</taxon>
        <taxon>Streptophyta</taxon>
        <taxon>Embryophyta</taxon>
        <taxon>Tracheophyta</taxon>
        <taxon>Spermatophyta</taxon>
        <taxon>Magnoliopsida</taxon>
        <taxon>Liliopsida</taxon>
        <taxon>Zosteraceae</taxon>
        <taxon>Zostera</taxon>
    </lineage>
</organism>
<dbReference type="Gene3D" id="3.20.20.70">
    <property type="entry name" value="Aldolase class I"/>
    <property type="match status" value="1"/>
</dbReference>
<evidence type="ECO:0000256" key="8">
    <source>
        <dbReference type="ARBA" id="ARBA00049047"/>
    </source>
</evidence>
<evidence type="ECO:0000256" key="1">
    <source>
        <dbReference type="ARBA" id="ARBA00004733"/>
    </source>
</evidence>
<reference evidence="10" key="1">
    <citation type="journal article" date="2016" name="Nature">
        <title>The genome of the seagrass Zostera marina reveals angiosperm adaptation to the sea.</title>
        <authorList>
            <person name="Olsen J.L."/>
            <person name="Rouze P."/>
            <person name="Verhelst B."/>
            <person name="Lin Y.-C."/>
            <person name="Bayer T."/>
            <person name="Collen J."/>
            <person name="Dattolo E."/>
            <person name="De Paoli E."/>
            <person name="Dittami S."/>
            <person name="Maumus F."/>
            <person name="Michel G."/>
            <person name="Kersting A."/>
            <person name="Lauritano C."/>
            <person name="Lohaus R."/>
            <person name="Toepel M."/>
            <person name="Tonon T."/>
            <person name="Vanneste K."/>
            <person name="Amirebrahimi M."/>
            <person name="Brakel J."/>
            <person name="Bostroem C."/>
            <person name="Chovatia M."/>
            <person name="Grimwood J."/>
            <person name="Jenkins J.W."/>
            <person name="Jueterbock A."/>
            <person name="Mraz A."/>
            <person name="Stam W.T."/>
            <person name="Tice H."/>
            <person name="Bornberg-Bauer E."/>
            <person name="Green P.J."/>
            <person name="Pearson G.A."/>
            <person name="Procaccini G."/>
            <person name="Duarte C.M."/>
            <person name="Schmutz J."/>
            <person name="Reusch T.B.H."/>
            <person name="Van de Peer Y."/>
        </authorList>
    </citation>
    <scope>NUCLEOTIDE SEQUENCE [LARGE SCALE GENOMIC DNA]</scope>
    <source>
        <strain evidence="10">cv. Finnish</strain>
    </source>
</reference>
<gene>
    <name evidence="9" type="ORF">ZOSMA_83G00250</name>
</gene>
<evidence type="ECO:0000256" key="5">
    <source>
        <dbReference type="ARBA" id="ARBA00022822"/>
    </source>
</evidence>
<evidence type="ECO:0000256" key="7">
    <source>
        <dbReference type="ARBA" id="ARBA00023239"/>
    </source>
</evidence>
<dbReference type="Pfam" id="PF00290">
    <property type="entry name" value="Trp_syntA"/>
    <property type="match status" value="1"/>
</dbReference>
<dbReference type="InterPro" id="IPR002028">
    <property type="entry name" value="Trp_synthase_suA"/>
</dbReference>
<comment type="caution">
    <text evidence="9">The sequence shown here is derived from an EMBL/GenBank/DDBJ whole genome shotgun (WGS) entry which is preliminary data.</text>
</comment>
<dbReference type="PANTHER" id="PTHR43406:SF1">
    <property type="entry name" value="TRYPTOPHAN SYNTHASE ALPHA CHAIN, CHLOROPLASTIC"/>
    <property type="match status" value="1"/>
</dbReference>
<name>A0A0K9NLK9_ZOSMR</name>
<proteinExistence type="predicted"/>
<evidence type="ECO:0000256" key="2">
    <source>
        <dbReference type="ARBA" id="ARBA00011270"/>
    </source>
</evidence>
<dbReference type="PANTHER" id="PTHR43406">
    <property type="entry name" value="TRYPTOPHAN SYNTHASE, ALPHA CHAIN"/>
    <property type="match status" value="1"/>
</dbReference>
<dbReference type="EC" id="4.2.1.20" evidence="3"/>
<evidence type="ECO:0000313" key="9">
    <source>
        <dbReference type="EMBL" id="KMZ57649.1"/>
    </source>
</evidence>
<keyword evidence="6" id="KW-0057">Aromatic amino acid biosynthesis</keyword>
<keyword evidence="4" id="KW-0028">Amino-acid biosynthesis</keyword>
<comment type="pathway">
    <text evidence="1">Amino-acid biosynthesis; L-tryptophan biosynthesis; L-tryptophan from chorismate: step 5/5.</text>
</comment>
<evidence type="ECO:0000313" key="10">
    <source>
        <dbReference type="Proteomes" id="UP000036987"/>
    </source>
</evidence>
<evidence type="ECO:0000256" key="3">
    <source>
        <dbReference type="ARBA" id="ARBA00012043"/>
    </source>
</evidence>
<accession>A0A0K9NLK9</accession>
<keyword evidence="5" id="KW-0822">Tryptophan biosynthesis</keyword>
<comment type="catalytic activity">
    <reaction evidence="8">
        <text>(1S,2R)-1-C-(indol-3-yl)glycerol 3-phosphate + L-serine = D-glyceraldehyde 3-phosphate + L-tryptophan + H2O</text>
        <dbReference type="Rhea" id="RHEA:10532"/>
        <dbReference type="ChEBI" id="CHEBI:15377"/>
        <dbReference type="ChEBI" id="CHEBI:33384"/>
        <dbReference type="ChEBI" id="CHEBI:57912"/>
        <dbReference type="ChEBI" id="CHEBI:58866"/>
        <dbReference type="ChEBI" id="CHEBI:59776"/>
        <dbReference type="EC" id="4.2.1.20"/>
    </reaction>
</comment>
<dbReference type="OrthoDB" id="10050244at2759"/>
<protein>
    <recommendedName>
        <fullName evidence="3">tryptophan synthase</fullName>
        <ecNumber evidence="3">4.2.1.20</ecNumber>
    </recommendedName>
</protein>
<dbReference type="Proteomes" id="UP000036987">
    <property type="component" value="Unassembled WGS sequence"/>
</dbReference>
<dbReference type="EMBL" id="LFYR01002038">
    <property type="protein sequence ID" value="KMZ57649.1"/>
    <property type="molecule type" value="Genomic_DNA"/>
</dbReference>
<evidence type="ECO:0000256" key="4">
    <source>
        <dbReference type="ARBA" id="ARBA00022605"/>
    </source>
</evidence>
<dbReference type="GO" id="GO:0004834">
    <property type="term" value="F:tryptophan synthase activity"/>
    <property type="evidence" value="ECO:0007669"/>
    <property type="project" value="UniProtKB-EC"/>
</dbReference>
<dbReference type="InterPro" id="IPR013785">
    <property type="entry name" value="Aldolase_TIM"/>
</dbReference>
<dbReference type="AlphaFoldDB" id="A0A0K9NLK9"/>
<dbReference type="SUPFAM" id="SSF51366">
    <property type="entry name" value="Ribulose-phoshate binding barrel"/>
    <property type="match status" value="1"/>
</dbReference>